<comment type="subcellular location">
    <subcellularLocation>
        <location evidence="1">Nucleus</location>
        <location evidence="1">Nucleolus</location>
    </subcellularLocation>
</comment>
<dbReference type="GO" id="GO:0006364">
    <property type="term" value="P:rRNA processing"/>
    <property type="evidence" value="ECO:0007669"/>
    <property type="project" value="UniProtKB-KW"/>
</dbReference>
<name>A0A553NER3_TIGCA</name>
<gene>
    <name evidence="10" type="ORF">TCAL_14298</name>
</gene>
<sequence length="251" mass="28425">MKIKRQKKVMRILNFFKHNYGHHPPYQLLLDGTFTQACLQMKVNIREQLPKYLNAETKILTTQCCIQEIEKLGSALSGATSILKQFPIHQCGHDKEPKPAAKCLKSMLKDTNPTRYFIMSQDAELRDKARKVPGTPVLFLYQSAPTLERPSEMSTKTAEDSTTDKIEHSFQSRVLEELKKKEFGDPNSLKRPLKRKKKGPNPLSCLKSKKKRADGAAPASTESRPHAAGQSQSKKKRARHRKKTQTGTTPS</sequence>
<dbReference type="EMBL" id="VCGU01000458">
    <property type="protein sequence ID" value="TRY63921.1"/>
    <property type="molecule type" value="Genomic_DNA"/>
</dbReference>
<feature type="compositionally biased region" description="Basic residues" evidence="8">
    <location>
        <begin position="233"/>
        <end position="244"/>
    </location>
</feature>
<accession>A0A553NER3</accession>
<comment type="function">
    <text evidence="5">Involved in rRNA-processing and ribosome biogenesis.</text>
</comment>
<dbReference type="OMA" id="CCMQALY"/>
<dbReference type="CDD" id="cd09866">
    <property type="entry name" value="PIN_Fcf1-Utp23-H"/>
    <property type="match status" value="1"/>
</dbReference>
<reference evidence="10 11" key="1">
    <citation type="journal article" date="2018" name="Nat. Ecol. Evol.">
        <title>Genomic signatures of mitonuclear coevolution across populations of Tigriopus californicus.</title>
        <authorList>
            <person name="Barreto F.S."/>
            <person name="Watson E.T."/>
            <person name="Lima T.G."/>
            <person name="Willett C.S."/>
            <person name="Edmands S."/>
            <person name="Li W."/>
            <person name="Burton R.S."/>
        </authorList>
    </citation>
    <scope>NUCLEOTIDE SEQUENCE [LARGE SCALE GENOMIC DNA]</scope>
    <source>
        <strain evidence="10 11">San Diego</strain>
    </source>
</reference>
<dbReference type="GO" id="GO:0032040">
    <property type="term" value="C:small-subunit processome"/>
    <property type="evidence" value="ECO:0007669"/>
    <property type="project" value="InterPro"/>
</dbReference>
<dbReference type="InterPro" id="IPR029060">
    <property type="entry name" value="PIN-like_dom_sf"/>
</dbReference>
<organism evidence="10 11">
    <name type="scientific">Tigriopus californicus</name>
    <name type="common">Marine copepod</name>
    <dbReference type="NCBI Taxonomy" id="6832"/>
    <lineage>
        <taxon>Eukaryota</taxon>
        <taxon>Metazoa</taxon>
        <taxon>Ecdysozoa</taxon>
        <taxon>Arthropoda</taxon>
        <taxon>Crustacea</taxon>
        <taxon>Multicrustacea</taxon>
        <taxon>Hexanauplia</taxon>
        <taxon>Copepoda</taxon>
        <taxon>Harpacticoida</taxon>
        <taxon>Harpacticidae</taxon>
        <taxon>Tigriopus</taxon>
    </lineage>
</organism>
<dbReference type="Gene3D" id="3.40.50.1010">
    <property type="entry name" value="5'-nuclease"/>
    <property type="match status" value="1"/>
</dbReference>
<evidence type="ECO:0000256" key="1">
    <source>
        <dbReference type="ARBA" id="ARBA00004604"/>
    </source>
</evidence>
<dbReference type="SUPFAM" id="SSF88723">
    <property type="entry name" value="PIN domain-like"/>
    <property type="match status" value="1"/>
</dbReference>
<dbReference type="Proteomes" id="UP000318571">
    <property type="component" value="Chromosome 10"/>
</dbReference>
<comment type="similarity">
    <text evidence="6">Belongs to the UTP23/FCF1 family. UTP23 subfamily.</text>
</comment>
<dbReference type="Pfam" id="PF24779">
    <property type="entry name" value="UTP23_sensor"/>
    <property type="match status" value="1"/>
</dbReference>
<keyword evidence="3" id="KW-0698">rRNA processing</keyword>
<evidence type="ECO:0000256" key="5">
    <source>
        <dbReference type="ARBA" id="ARBA00037300"/>
    </source>
</evidence>
<dbReference type="InterPro" id="IPR057776">
    <property type="entry name" value="UTP23_sensor"/>
</dbReference>
<evidence type="ECO:0000256" key="2">
    <source>
        <dbReference type="ARBA" id="ARBA00022517"/>
    </source>
</evidence>
<feature type="region of interest" description="Disordered" evidence="8">
    <location>
        <begin position="177"/>
        <end position="251"/>
    </location>
</feature>
<keyword evidence="11" id="KW-1185">Reference proteome</keyword>
<evidence type="ECO:0000313" key="10">
    <source>
        <dbReference type="EMBL" id="TRY63921.1"/>
    </source>
</evidence>
<evidence type="ECO:0000256" key="7">
    <source>
        <dbReference type="ARBA" id="ARBA00071400"/>
    </source>
</evidence>
<evidence type="ECO:0000259" key="9">
    <source>
        <dbReference type="Pfam" id="PF24779"/>
    </source>
</evidence>
<proteinExistence type="inferred from homology"/>
<protein>
    <recommendedName>
        <fullName evidence="7">rRNA-processing protein UTP23 homolog</fullName>
    </recommendedName>
</protein>
<evidence type="ECO:0000256" key="6">
    <source>
        <dbReference type="ARBA" id="ARBA00038503"/>
    </source>
</evidence>
<evidence type="ECO:0000256" key="8">
    <source>
        <dbReference type="SAM" id="MobiDB-lite"/>
    </source>
</evidence>
<dbReference type="FunFam" id="3.40.50.1010:FF:000006">
    <property type="entry name" value="rRNA-processing protein UTP23 homolog"/>
    <property type="match status" value="1"/>
</dbReference>
<evidence type="ECO:0000256" key="4">
    <source>
        <dbReference type="ARBA" id="ARBA00023242"/>
    </source>
</evidence>
<evidence type="ECO:0000256" key="3">
    <source>
        <dbReference type="ARBA" id="ARBA00022552"/>
    </source>
</evidence>
<dbReference type="AlphaFoldDB" id="A0A553NER3"/>
<keyword evidence="2" id="KW-0690">Ribosome biogenesis</keyword>
<feature type="domain" description="UTP23 sensor motif region" evidence="9">
    <location>
        <begin position="194"/>
        <end position="210"/>
    </location>
</feature>
<keyword evidence="4" id="KW-0539">Nucleus</keyword>
<comment type="caution">
    <text evidence="10">The sequence shown here is derived from an EMBL/GenBank/DDBJ whole genome shotgun (WGS) entry which is preliminary data.</text>
</comment>
<dbReference type="PANTHER" id="PTHR12416">
    <property type="entry name" value="RRNA-PROCESSING PROTEIN UTP23 HOMOLOG"/>
    <property type="match status" value="1"/>
</dbReference>
<dbReference type="OrthoDB" id="25675at2759"/>
<dbReference type="Pfam" id="PF04900">
    <property type="entry name" value="Fcf1"/>
    <property type="match status" value="1"/>
</dbReference>
<dbReference type="STRING" id="6832.A0A553NER3"/>
<evidence type="ECO:0000313" key="11">
    <source>
        <dbReference type="Proteomes" id="UP000318571"/>
    </source>
</evidence>
<dbReference type="InterPro" id="IPR006984">
    <property type="entry name" value="Fcf1/UTP23"/>
</dbReference>